<dbReference type="CDD" id="cd05120">
    <property type="entry name" value="APH_ChoK_like"/>
    <property type="match status" value="1"/>
</dbReference>
<dbReference type="SUPFAM" id="SSF56112">
    <property type="entry name" value="Protein kinase-like (PK-like)"/>
    <property type="match status" value="1"/>
</dbReference>
<dbReference type="PANTHER" id="PTHR21310">
    <property type="entry name" value="AMINOGLYCOSIDE PHOSPHOTRANSFERASE-RELATED-RELATED"/>
    <property type="match status" value="1"/>
</dbReference>
<dbReference type="InterPro" id="IPR002575">
    <property type="entry name" value="Aminoglycoside_PTrfase"/>
</dbReference>
<dbReference type="PANTHER" id="PTHR21310:SF15">
    <property type="entry name" value="AMINOGLYCOSIDE PHOSPHOTRANSFERASE DOMAIN-CONTAINING PROTEIN"/>
    <property type="match status" value="1"/>
</dbReference>
<dbReference type="AlphaFoldDB" id="A0A0W0XS70"/>
<dbReference type="InterPro" id="IPR051678">
    <property type="entry name" value="AGP_Transferase"/>
</dbReference>
<proteinExistence type="predicted"/>
<organism evidence="2 3">
    <name type="scientific">Legionella quinlivanii</name>
    <dbReference type="NCBI Taxonomy" id="45073"/>
    <lineage>
        <taxon>Bacteria</taxon>
        <taxon>Pseudomonadati</taxon>
        <taxon>Pseudomonadota</taxon>
        <taxon>Gammaproteobacteria</taxon>
        <taxon>Legionellales</taxon>
        <taxon>Legionellaceae</taxon>
        <taxon>Legionella</taxon>
    </lineage>
</organism>
<dbReference type="OrthoDB" id="2801014at2"/>
<accession>A0A0W0XS70</accession>
<name>A0A0W0XS70_9GAMM</name>
<dbReference type="PIRSF" id="PIRSF000707">
    <property type="entry name" value="Hygromycin-B_kinase"/>
    <property type="match status" value="1"/>
</dbReference>
<reference evidence="2 3" key="1">
    <citation type="submission" date="2015-11" db="EMBL/GenBank/DDBJ databases">
        <title>Genomic analysis of 38 Legionella species identifies large and diverse effector repertoires.</title>
        <authorList>
            <person name="Burstein D."/>
            <person name="Amaro F."/>
            <person name="Zusman T."/>
            <person name="Lifshitz Z."/>
            <person name="Cohen O."/>
            <person name="Gilbert J.A."/>
            <person name="Pupko T."/>
            <person name="Shuman H.A."/>
            <person name="Segal G."/>
        </authorList>
    </citation>
    <scope>NUCLEOTIDE SEQUENCE [LARGE SCALE GENOMIC DNA]</scope>
    <source>
        <strain evidence="2 3">CDC#1442-AUS-E</strain>
    </source>
</reference>
<dbReference type="EMBL" id="LNYS01000020">
    <property type="protein sequence ID" value="KTD47484.1"/>
    <property type="molecule type" value="Genomic_DNA"/>
</dbReference>
<dbReference type="InterPro" id="IPR016259">
    <property type="entry name" value="Hygromycin-B_Kinase"/>
</dbReference>
<evidence type="ECO:0000313" key="2">
    <source>
        <dbReference type="EMBL" id="KTD47484.1"/>
    </source>
</evidence>
<keyword evidence="2" id="KW-0808">Transferase</keyword>
<dbReference type="Gene3D" id="3.90.1200.10">
    <property type="match status" value="1"/>
</dbReference>
<sequence length="321" mass="36431">MNDLNLKKMLSTINSFEDYEKLKSLIENDLVKAIINKHQLPEAALTLFPDGTNIVFSFGAKVIKIFPPVHQNQFESERLILKHLNGKLSVRTPTLEEEGELLGWPYLIISRLEGTLLEALWETMPQNNKIVILHELGELIREVHTLSTEGLEAIDCHWPQFIEKQIAQCVTNHQNNGFPTALLKQLPVYLDSANELVTSIKKPVILTGEYTPMNFLVNYTDGMWHISGLIDFGDAMLGLPEYDLLGPGAFLIQGDKQLLETFLTAYGYSSSELTSKLSQQLTALMLLHQYSNLKVQIRIANWEEQVQSLEDLESLVWGLKR</sequence>
<dbReference type="InterPro" id="IPR011009">
    <property type="entry name" value="Kinase-like_dom_sf"/>
</dbReference>
<dbReference type="STRING" id="45073.Lqui_2410"/>
<dbReference type="Proteomes" id="UP000054618">
    <property type="component" value="Unassembled WGS sequence"/>
</dbReference>
<evidence type="ECO:0000313" key="3">
    <source>
        <dbReference type="Proteomes" id="UP000054618"/>
    </source>
</evidence>
<dbReference type="RefSeq" id="WP_058508493.1">
    <property type="nucleotide sequence ID" value="NZ_CAAAIK010000025.1"/>
</dbReference>
<dbReference type="Pfam" id="PF01636">
    <property type="entry name" value="APH"/>
    <property type="match status" value="1"/>
</dbReference>
<dbReference type="GO" id="GO:0016740">
    <property type="term" value="F:transferase activity"/>
    <property type="evidence" value="ECO:0007669"/>
    <property type="project" value="UniProtKB-KW"/>
</dbReference>
<protein>
    <submittedName>
        <fullName evidence="2">Phosphotransferase enzyme family protein</fullName>
    </submittedName>
</protein>
<evidence type="ECO:0000259" key="1">
    <source>
        <dbReference type="Pfam" id="PF01636"/>
    </source>
</evidence>
<comment type="caution">
    <text evidence="2">The sequence shown here is derived from an EMBL/GenBank/DDBJ whole genome shotgun (WGS) entry which is preliminary data.</text>
</comment>
<gene>
    <name evidence="2" type="ORF">Lqui_2410</name>
</gene>
<keyword evidence="3" id="KW-1185">Reference proteome</keyword>
<feature type="domain" description="Aminoglycoside phosphotransferase" evidence="1">
    <location>
        <begin position="61"/>
        <end position="267"/>
    </location>
</feature>
<dbReference type="PATRIC" id="fig|45073.5.peg.2546"/>